<gene>
    <name evidence="4" type="ORF">H6P80_10880</name>
</gene>
<feature type="region of interest" description="Disordered" evidence="1">
    <location>
        <begin position="112"/>
        <end position="132"/>
    </location>
</feature>
<dbReference type="RefSeq" id="WP_185801401.1">
    <property type="nucleotide sequence ID" value="NZ_JACJVJ010000002.1"/>
</dbReference>
<sequence length="132" mass="13193">MSMIKTAAGLAAASLFSMTAASAQTAEPAAPAAAAEAAADATVTPPTAEEISQFAEAYIAIGNIQTAAQEATQQATPEDRSAVAQQMQQQMAAAVAAAGLTPARFNAIAEASQSDPELTAQIQQELQASQGG</sequence>
<accession>A0A842I1M9</accession>
<keyword evidence="5" id="KW-1185">Reference proteome</keyword>
<dbReference type="AlphaFoldDB" id="A0A842I1M9"/>
<dbReference type="Proteomes" id="UP000564378">
    <property type="component" value="Unassembled WGS sequence"/>
</dbReference>
<protein>
    <submittedName>
        <fullName evidence="4">DUF4168 domain-containing protein</fullName>
    </submittedName>
</protein>
<feature type="chain" id="PRO_5032997154" evidence="2">
    <location>
        <begin position="24"/>
        <end position="132"/>
    </location>
</feature>
<evidence type="ECO:0000259" key="3">
    <source>
        <dbReference type="Pfam" id="PF13767"/>
    </source>
</evidence>
<keyword evidence="2" id="KW-0732">Signal</keyword>
<feature type="region of interest" description="Disordered" evidence="1">
    <location>
        <begin position="26"/>
        <end position="46"/>
    </location>
</feature>
<name>A0A842I1M9_9SPHN</name>
<reference evidence="4 5" key="1">
    <citation type="submission" date="2020-08" db="EMBL/GenBank/DDBJ databases">
        <title>Draft genome sequence of Parasphingopyxis sp. GrpM-11.</title>
        <authorList>
            <person name="Oh J."/>
            <person name="Roh D.-H."/>
        </authorList>
    </citation>
    <scope>NUCLEOTIDE SEQUENCE [LARGE SCALE GENOMIC DNA]</scope>
    <source>
        <strain evidence="4 5">GrpM-11</strain>
    </source>
</reference>
<feature type="domain" description="DUF4168" evidence="3">
    <location>
        <begin position="48"/>
        <end position="122"/>
    </location>
</feature>
<evidence type="ECO:0000313" key="4">
    <source>
        <dbReference type="EMBL" id="MBC2778120.1"/>
    </source>
</evidence>
<comment type="caution">
    <text evidence="4">The sequence shown here is derived from an EMBL/GenBank/DDBJ whole genome shotgun (WGS) entry which is preliminary data.</text>
</comment>
<dbReference type="Pfam" id="PF13767">
    <property type="entry name" value="DUF4168"/>
    <property type="match status" value="1"/>
</dbReference>
<organism evidence="4 5">
    <name type="scientific">Parasphingopyxis marina</name>
    <dbReference type="NCBI Taxonomy" id="2761622"/>
    <lineage>
        <taxon>Bacteria</taxon>
        <taxon>Pseudomonadati</taxon>
        <taxon>Pseudomonadota</taxon>
        <taxon>Alphaproteobacteria</taxon>
        <taxon>Sphingomonadales</taxon>
        <taxon>Sphingomonadaceae</taxon>
        <taxon>Parasphingopyxis</taxon>
    </lineage>
</organism>
<evidence type="ECO:0000256" key="1">
    <source>
        <dbReference type="SAM" id="MobiDB-lite"/>
    </source>
</evidence>
<dbReference type="InterPro" id="IPR025433">
    <property type="entry name" value="DUF4168"/>
</dbReference>
<feature type="signal peptide" evidence="2">
    <location>
        <begin position="1"/>
        <end position="23"/>
    </location>
</feature>
<dbReference type="EMBL" id="JACJVJ010000002">
    <property type="protein sequence ID" value="MBC2778120.1"/>
    <property type="molecule type" value="Genomic_DNA"/>
</dbReference>
<evidence type="ECO:0000313" key="5">
    <source>
        <dbReference type="Proteomes" id="UP000564378"/>
    </source>
</evidence>
<evidence type="ECO:0000256" key="2">
    <source>
        <dbReference type="SAM" id="SignalP"/>
    </source>
</evidence>
<proteinExistence type="predicted"/>